<protein>
    <submittedName>
        <fullName evidence="1">Uncharacterized protein</fullName>
    </submittedName>
</protein>
<keyword evidence="2" id="KW-1185">Reference proteome</keyword>
<dbReference type="AlphaFoldDB" id="A0A2T2NUC6"/>
<proteinExistence type="predicted"/>
<evidence type="ECO:0000313" key="1">
    <source>
        <dbReference type="EMBL" id="PSN69027.1"/>
    </source>
</evidence>
<dbReference type="Proteomes" id="UP000240883">
    <property type="component" value="Unassembled WGS sequence"/>
</dbReference>
<dbReference type="EMBL" id="KZ678133">
    <property type="protein sequence ID" value="PSN69027.1"/>
    <property type="molecule type" value="Genomic_DNA"/>
</dbReference>
<dbReference type="OrthoDB" id="3922703at2759"/>
<accession>A0A2T2NUC6</accession>
<reference evidence="1 2" key="1">
    <citation type="journal article" date="2018" name="Front. Microbiol.">
        <title>Genome-Wide Analysis of Corynespora cassiicola Leaf Fall Disease Putative Effectors.</title>
        <authorList>
            <person name="Lopez D."/>
            <person name="Ribeiro S."/>
            <person name="Label P."/>
            <person name="Fumanal B."/>
            <person name="Venisse J.S."/>
            <person name="Kohler A."/>
            <person name="de Oliveira R.R."/>
            <person name="Labutti K."/>
            <person name="Lipzen A."/>
            <person name="Lail K."/>
            <person name="Bauer D."/>
            <person name="Ohm R.A."/>
            <person name="Barry K.W."/>
            <person name="Spatafora J."/>
            <person name="Grigoriev I.V."/>
            <person name="Martin F.M."/>
            <person name="Pujade-Renaud V."/>
        </authorList>
    </citation>
    <scope>NUCLEOTIDE SEQUENCE [LARGE SCALE GENOMIC DNA]</scope>
    <source>
        <strain evidence="1 2">Philippines</strain>
    </source>
</reference>
<gene>
    <name evidence="1" type="ORF">BS50DRAFT_461578</name>
</gene>
<sequence length="159" mass="17771">SWLIPRLEMHFMAPDTGLPGNPPWPAQARFDSTIDFDLDITEGKVRCRGAWPNGTLPTARMLCEDAQGRLLEDRRAEWGKIEFGMESWTELGGNRRPEMAYTLSVYRALGGRQLVGSANVSGNKIGEPTSYLTCLLGRPMDGLRCKIHSYLSTTQELIL</sequence>
<organism evidence="1 2">
    <name type="scientific">Corynespora cassiicola Philippines</name>
    <dbReference type="NCBI Taxonomy" id="1448308"/>
    <lineage>
        <taxon>Eukaryota</taxon>
        <taxon>Fungi</taxon>
        <taxon>Dikarya</taxon>
        <taxon>Ascomycota</taxon>
        <taxon>Pezizomycotina</taxon>
        <taxon>Dothideomycetes</taxon>
        <taxon>Pleosporomycetidae</taxon>
        <taxon>Pleosporales</taxon>
        <taxon>Corynesporascaceae</taxon>
        <taxon>Corynespora</taxon>
    </lineage>
</organism>
<name>A0A2T2NUC6_CORCC</name>
<evidence type="ECO:0000313" key="2">
    <source>
        <dbReference type="Proteomes" id="UP000240883"/>
    </source>
</evidence>
<feature type="non-terminal residue" evidence="1">
    <location>
        <position position="159"/>
    </location>
</feature>
<feature type="non-terminal residue" evidence="1">
    <location>
        <position position="1"/>
    </location>
</feature>